<evidence type="ECO:0000313" key="11">
    <source>
        <dbReference type="Proteomes" id="UP000315344"/>
    </source>
</evidence>
<evidence type="ECO:0000256" key="7">
    <source>
        <dbReference type="ARBA" id="ARBA00038032"/>
    </source>
</evidence>
<dbReference type="EMBL" id="VAFL01000008">
    <property type="protein sequence ID" value="TKW66109.1"/>
    <property type="molecule type" value="Genomic_DNA"/>
</dbReference>
<evidence type="ECO:0000256" key="2">
    <source>
        <dbReference type="ARBA" id="ARBA00022448"/>
    </source>
</evidence>
<organism evidence="10 11">
    <name type="scientific">Paracoccus denitrificans</name>
    <dbReference type="NCBI Taxonomy" id="266"/>
    <lineage>
        <taxon>Bacteria</taxon>
        <taxon>Pseudomonadati</taxon>
        <taxon>Pseudomonadota</taxon>
        <taxon>Alphaproteobacteria</taxon>
        <taxon>Rhodobacterales</taxon>
        <taxon>Paracoccaceae</taxon>
        <taxon>Paracoccus</taxon>
    </lineage>
</organism>
<proteinExistence type="inferred from homology"/>
<keyword evidence="3" id="KW-1003">Cell membrane</keyword>
<dbReference type="Pfam" id="PF00893">
    <property type="entry name" value="Multi_Drug_Res"/>
    <property type="match status" value="1"/>
</dbReference>
<dbReference type="GO" id="GO:0015297">
    <property type="term" value="F:antiporter activity"/>
    <property type="evidence" value="ECO:0007669"/>
    <property type="project" value="TreeGrafter"/>
</dbReference>
<dbReference type="AlphaFoldDB" id="A0A533I351"/>
<dbReference type="InterPro" id="IPR037185">
    <property type="entry name" value="EmrE-like"/>
</dbReference>
<feature type="transmembrane region" description="Helical" evidence="9">
    <location>
        <begin position="62"/>
        <end position="82"/>
    </location>
</feature>
<dbReference type="GO" id="GO:0005886">
    <property type="term" value="C:plasma membrane"/>
    <property type="evidence" value="ECO:0007669"/>
    <property type="project" value="UniProtKB-SubCell"/>
</dbReference>
<name>A0A533I351_PARDE</name>
<keyword evidence="5 9" id="KW-1133">Transmembrane helix</keyword>
<dbReference type="FunFam" id="1.10.3730.20:FF:000001">
    <property type="entry name" value="Quaternary ammonium compound resistance transporter SugE"/>
    <property type="match status" value="1"/>
</dbReference>
<evidence type="ECO:0000256" key="5">
    <source>
        <dbReference type="ARBA" id="ARBA00022989"/>
    </source>
</evidence>
<dbReference type="SUPFAM" id="SSF103481">
    <property type="entry name" value="Multidrug resistance efflux transporter EmrE"/>
    <property type="match status" value="1"/>
</dbReference>
<dbReference type="GO" id="GO:0015199">
    <property type="term" value="F:amino-acid betaine transmembrane transporter activity"/>
    <property type="evidence" value="ECO:0007669"/>
    <property type="project" value="TreeGrafter"/>
</dbReference>
<keyword evidence="4 8" id="KW-0812">Transmembrane</keyword>
<gene>
    <name evidence="10" type="ORF">DI616_11485</name>
</gene>
<dbReference type="InterPro" id="IPR045324">
    <property type="entry name" value="Small_multidrug_res"/>
</dbReference>
<dbReference type="GO" id="GO:0031460">
    <property type="term" value="P:glycine betaine transport"/>
    <property type="evidence" value="ECO:0007669"/>
    <property type="project" value="TreeGrafter"/>
</dbReference>
<dbReference type="Proteomes" id="UP000315344">
    <property type="component" value="Unassembled WGS sequence"/>
</dbReference>
<reference evidence="10 11" key="1">
    <citation type="journal article" date="2017" name="Nat. Commun.">
        <title>In situ click chemistry generation of cyclooxygenase-2 inhibitors.</title>
        <authorList>
            <person name="Bhardwaj A."/>
            <person name="Kaur J."/>
            <person name="Wuest M."/>
            <person name="Wuest F."/>
        </authorList>
    </citation>
    <scope>NUCLEOTIDE SEQUENCE [LARGE SCALE GENOMIC DNA]</scope>
    <source>
        <strain evidence="10">S2_012_000_R3_94</strain>
    </source>
</reference>
<comment type="similarity">
    <text evidence="7 8">Belongs to the drug/metabolite transporter (DMT) superfamily. Small multidrug resistance (SMR) (TC 2.A.7.1) family.</text>
</comment>
<feature type="transmembrane region" description="Helical" evidence="9">
    <location>
        <begin position="88"/>
        <end position="107"/>
    </location>
</feature>
<accession>A0A533I351</accession>
<evidence type="ECO:0000256" key="1">
    <source>
        <dbReference type="ARBA" id="ARBA00004651"/>
    </source>
</evidence>
<comment type="caution">
    <text evidence="10">The sequence shown here is derived from an EMBL/GenBank/DDBJ whole genome shotgun (WGS) entry which is preliminary data.</text>
</comment>
<dbReference type="Gene3D" id="1.10.3730.20">
    <property type="match status" value="1"/>
</dbReference>
<evidence type="ECO:0000256" key="3">
    <source>
        <dbReference type="ARBA" id="ARBA00022475"/>
    </source>
</evidence>
<evidence type="ECO:0000256" key="9">
    <source>
        <dbReference type="SAM" id="Phobius"/>
    </source>
</evidence>
<dbReference type="InterPro" id="IPR000390">
    <property type="entry name" value="Small_drug/metabolite_transptr"/>
</dbReference>
<keyword evidence="2" id="KW-0813">Transport</keyword>
<dbReference type="PANTHER" id="PTHR30561:SF1">
    <property type="entry name" value="MULTIDRUG TRANSPORTER EMRE"/>
    <property type="match status" value="1"/>
</dbReference>
<keyword evidence="6 9" id="KW-0472">Membrane</keyword>
<evidence type="ECO:0000256" key="4">
    <source>
        <dbReference type="ARBA" id="ARBA00022692"/>
    </source>
</evidence>
<sequence>MPSALTYGLLVLAIAAEIFGTAMLQRSEQFSRLVPTLLMGLGYALSFYLLSHVLKTMPLGIAYAIWSGLGIVFVALLGLVAFGQRLDAAAIAGLAMIVGGVLVVNLLSDSVSH</sequence>
<feature type="transmembrane region" description="Helical" evidence="9">
    <location>
        <begin position="30"/>
        <end position="50"/>
    </location>
</feature>
<comment type="subcellular location">
    <subcellularLocation>
        <location evidence="1 8">Cell membrane</location>
        <topology evidence="1 8">Multi-pass membrane protein</topology>
    </subcellularLocation>
</comment>
<dbReference type="GO" id="GO:1990961">
    <property type="term" value="P:xenobiotic detoxification by transmembrane export across the plasma membrane"/>
    <property type="evidence" value="ECO:0007669"/>
    <property type="project" value="UniProtKB-ARBA"/>
</dbReference>
<evidence type="ECO:0000256" key="8">
    <source>
        <dbReference type="RuleBase" id="RU003942"/>
    </source>
</evidence>
<dbReference type="GO" id="GO:0015220">
    <property type="term" value="F:choline transmembrane transporter activity"/>
    <property type="evidence" value="ECO:0007669"/>
    <property type="project" value="TreeGrafter"/>
</dbReference>
<dbReference type="PANTHER" id="PTHR30561">
    <property type="entry name" value="SMR FAMILY PROTON-DEPENDENT DRUG EFFLUX TRANSPORTER SUGE"/>
    <property type="match status" value="1"/>
</dbReference>
<evidence type="ECO:0000256" key="6">
    <source>
        <dbReference type="ARBA" id="ARBA00023136"/>
    </source>
</evidence>
<evidence type="ECO:0000313" key="10">
    <source>
        <dbReference type="EMBL" id="TKW66109.1"/>
    </source>
</evidence>
<protein>
    <submittedName>
        <fullName evidence="10">Multidrug efflux SMR transporter</fullName>
    </submittedName>
</protein>